<evidence type="ECO:0000313" key="2">
    <source>
        <dbReference type="Proteomes" id="UP001317742"/>
    </source>
</evidence>
<dbReference type="RefSeq" id="WP_281761246.1">
    <property type="nucleotide sequence ID" value="NZ_AP026709.1"/>
</dbReference>
<name>A0ABN6S8Q5_9BACT</name>
<protein>
    <submittedName>
        <fullName evidence="1">Uncharacterized protein</fullName>
    </submittedName>
</protein>
<gene>
    <name evidence="1" type="ORF">SYK_31130</name>
</gene>
<dbReference type="EMBL" id="AP026709">
    <property type="protein sequence ID" value="BDQ38753.1"/>
    <property type="molecule type" value="Genomic_DNA"/>
</dbReference>
<sequence>MNRGTQWGKLEFNESDEYYEAMLPDYQLLEKWDEEHEGGGQVWSFSLRQLTQQIEDELMSMWKSKVELVYDIGLKLHQFRSVLSYRFEESVNERLPFSYSTACNYINVFKRFDSAQDAALFDSKVMYAMATKNFPYEVRKDMISRAKKGEVVTLEEVRDARDAVRREAASGMNEESNPIEPNKTPYMDLAERIKSSLEDIVSEVEEFSFPDALSENEEWSQLAVWSLLEELGKVFEPDK</sequence>
<dbReference type="Proteomes" id="UP001317742">
    <property type="component" value="Chromosome"/>
</dbReference>
<proteinExistence type="predicted"/>
<evidence type="ECO:0000313" key="1">
    <source>
        <dbReference type="EMBL" id="BDQ38753.1"/>
    </source>
</evidence>
<accession>A0ABN6S8Q5</accession>
<reference evidence="1 2" key="1">
    <citation type="submission" date="2022-08" db="EMBL/GenBank/DDBJ databases">
        <title>Genome Sequence of the sulphate-reducing bacterium, Pseudodesulfovibrio sp. SYK.</title>
        <authorList>
            <person name="Kondo R."/>
            <person name="Kataoka T."/>
        </authorList>
    </citation>
    <scope>NUCLEOTIDE SEQUENCE [LARGE SCALE GENOMIC DNA]</scope>
    <source>
        <strain evidence="1 2">SYK</strain>
    </source>
</reference>
<keyword evidence="2" id="KW-1185">Reference proteome</keyword>
<organism evidence="1 2">
    <name type="scientific">Pseudodesulfovibrio nedwellii</name>
    <dbReference type="NCBI Taxonomy" id="2973072"/>
    <lineage>
        <taxon>Bacteria</taxon>
        <taxon>Pseudomonadati</taxon>
        <taxon>Thermodesulfobacteriota</taxon>
        <taxon>Desulfovibrionia</taxon>
        <taxon>Desulfovibrionales</taxon>
        <taxon>Desulfovibrionaceae</taxon>
    </lineage>
</organism>